<name>A0ABN7AHF3_9HEMI</name>
<dbReference type="EMBL" id="AP028910">
    <property type="protein sequence ID" value="BES90707.1"/>
    <property type="molecule type" value="Genomic_DNA"/>
</dbReference>
<evidence type="ECO:0000313" key="1">
    <source>
        <dbReference type="EMBL" id="BES90707.1"/>
    </source>
</evidence>
<reference evidence="1 2" key="1">
    <citation type="submission" date="2023-09" db="EMBL/GenBank/DDBJ databases">
        <title>Nesidiocoris tenuis whole genome shotgun sequence.</title>
        <authorList>
            <person name="Shibata T."/>
            <person name="Shimoda M."/>
            <person name="Kobayashi T."/>
            <person name="Uehara T."/>
        </authorList>
    </citation>
    <scope>NUCLEOTIDE SEQUENCE [LARGE SCALE GENOMIC DNA]</scope>
    <source>
        <strain evidence="1 2">Japan</strain>
    </source>
</reference>
<accession>A0ABN7AHF3</accession>
<protein>
    <recommendedName>
        <fullName evidence="3">Transposase</fullName>
    </recommendedName>
</protein>
<evidence type="ECO:0000313" key="2">
    <source>
        <dbReference type="Proteomes" id="UP001307889"/>
    </source>
</evidence>
<dbReference type="Proteomes" id="UP001307889">
    <property type="component" value="Chromosome 2"/>
</dbReference>
<proteinExistence type="predicted"/>
<gene>
    <name evidence="1" type="ORF">NTJ_03516</name>
</gene>
<keyword evidence="2" id="KW-1185">Reference proteome</keyword>
<organism evidence="1 2">
    <name type="scientific">Nesidiocoris tenuis</name>
    <dbReference type="NCBI Taxonomy" id="355587"/>
    <lineage>
        <taxon>Eukaryota</taxon>
        <taxon>Metazoa</taxon>
        <taxon>Ecdysozoa</taxon>
        <taxon>Arthropoda</taxon>
        <taxon>Hexapoda</taxon>
        <taxon>Insecta</taxon>
        <taxon>Pterygota</taxon>
        <taxon>Neoptera</taxon>
        <taxon>Paraneoptera</taxon>
        <taxon>Hemiptera</taxon>
        <taxon>Heteroptera</taxon>
        <taxon>Panheteroptera</taxon>
        <taxon>Cimicomorpha</taxon>
        <taxon>Miridae</taxon>
        <taxon>Dicyphina</taxon>
        <taxon>Nesidiocoris</taxon>
    </lineage>
</organism>
<evidence type="ECO:0008006" key="3">
    <source>
        <dbReference type="Google" id="ProtNLM"/>
    </source>
</evidence>
<sequence length="83" mass="9576">MDGYWKGCRIPICLSNNRRLTYRGDNDIRPALMNMLMGVAAKWSSDQGNRQGQFPERCIRIANHPQDRPRDGPSTILVRYLNV</sequence>